<dbReference type="AlphaFoldDB" id="A0A0E3Q1J7"/>
<evidence type="ECO:0000313" key="2">
    <source>
        <dbReference type="Proteomes" id="UP000033058"/>
    </source>
</evidence>
<dbReference type="PANTHER" id="PTHR37954:SF3">
    <property type="entry name" value="DUF169 DOMAIN-CONTAINING PROTEIN"/>
    <property type="match status" value="1"/>
</dbReference>
<dbReference type="EMBL" id="CP009509">
    <property type="protein sequence ID" value="AKB42128.1"/>
    <property type="molecule type" value="Genomic_DNA"/>
</dbReference>
<dbReference type="Pfam" id="PF02596">
    <property type="entry name" value="DUF169"/>
    <property type="match status" value="1"/>
</dbReference>
<protein>
    <submittedName>
        <fullName evidence="1">Protein clustered with O-phosphoseryl-tRNA(Cys) synthetase</fullName>
    </submittedName>
</protein>
<dbReference type="RefSeq" id="WP_080503036.1">
    <property type="nucleotide sequence ID" value="NZ_CP009509.1"/>
</dbReference>
<proteinExistence type="predicted"/>
<organism evidence="1 2">
    <name type="scientific">Methanosarcina mazei WWM610</name>
    <dbReference type="NCBI Taxonomy" id="1434117"/>
    <lineage>
        <taxon>Archaea</taxon>
        <taxon>Methanobacteriati</taxon>
        <taxon>Methanobacteriota</taxon>
        <taxon>Stenosarchaea group</taxon>
        <taxon>Methanomicrobia</taxon>
        <taxon>Methanosarcinales</taxon>
        <taxon>Methanosarcinaceae</taxon>
        <taxon>Methanosarcina</taxon>
    </lineage>
</organism>
<dbReference type="Proteomes" id="UP000033058">
    <property type="component" value="Chromosome"/>
</dbReference>
<name>A0A0E3Q1J7_METMZ</name>
<evidence type="ECO:0000313" key="1">
    <source>
        <dbReference type="EMBL" id="AKB42128.1"/>
    </source>
</evidence>
<reference evidence="1 2" key="1">
    <citation type="submission" date="2014-07" db="EMBL/GenBank/DDBJ databases">
        <title>Methanogenic archaea and the global carbon cycle.</title>
        <authorList>
            <person name="Henriksen J.R."/>
            <person name="Luke J."/>
            <person name="Reinhart S."/>
            <person name="Benedict M.N."/>
            <person name="Youngblut N.D."/>
            <person name="Metcalf M.E."/>
            <person name="Whitaker R.J."/>
            <person name="Metcalf W.W."/>
        </authorList>
    </citation>
    <scope>NUCLEOTIDE SEQUENCE [LARGE SCALE GENOMIC DNA]</scope>
    <source>
        <strain evidence="1 2">WWM610</strain>
    </source>
</reference>
<dbReference type="HOGENOM" id="CLU_1227646_0_0_2"/>
<dbReference type="PATRIC" id="fig|1434117.4.peg.3966"/>
<gene>
    <name evidence="1" type="ORF">MSMAW_3137</name>
</gene>
<sequence length="250" mass="27694">MHNGMGCMQNEGVPSSGYSEIRRLMETGEPVCITFETEEGDVKKRLHGTMPFQKSVPEEKTAGEERNELPGKSGFLFCELVQKARMGEKFRISGQSCSPGDYVLGLSEKSPAEYYLRSGRYSNKQDAEKAALSLPRLKRKFHSIVIEPLSVNRDIFDVLILFLKPERAMRVVQANAYSGGKRTVMDTMGAASICGDCTVFALEQGIGLSFGCKGSRKHSGYKDFEVPLGIAFEKIKEIEEGLSKIPETTE</sequence>
<dbReference type="InterPro" id="IPR003748">
    <property type="entry name" value="DUF169"/>
</dbReference>
<accession>A0A0E3Q1J7</accession>
<dbReference type="PANTHER" id="PTHR37954">
    <property type="entry name" value="BLL4979 PROTEIN"/>
    <property type="match status" value="1"/>
</dbReference>
<dbReference type="GeneID" id="24852943"/>